<evidence type="ECO:0008006" key="3">
    <source>
        <dbReference type="Google" id="ProtNLM"/>
    </source>
</evidence>
<evidence type="ECO:0000313" key="1">
    <source>
        <dbReference type="EMBL" id="KHL04219.1"/>
    </source>
</evidence>
<reference evidence="1 2" key="1">
    <citation type="submission" date="2014-09" db="EMBL/GenBank/DDBJ databases">
        <title>Genome sequence of Sinomonas sp. MUSC 117.</title>
        <authorList>
            <person name="Lee L.-H."/>
        </authorList>
    </citation>
    <scope>NUCLEOTIDE SEQUENCE [LARGE SCALE GENOMIC DNA]</scope>
    <source>
        <strain evidence="1 2">MUSC 117</strain>
    </source>
</reference>
<accession>A0A0B2AQF5</accession>
<name>A0A0B2AQF5_9MICC</name>
<dbReference type="Proteomes" id="UP000030982">
    <property type="component" value="Unassembled WGS sequence"/>
</dbReference>
<evidence type="ECO:0000313" key="2">
    <source>
        <dbReference type="Proteomes" id="UP000030982"/>
    </source>
</evidence>
<gene>
    <name evidence="1" type="ORF">LK10_06665</name>
</gene>
<sequence length="306" mass="32431">MSAGWTAAAVRAGALARQRLGAGGCQAIAVQTGLEDALALLAPSAYGRFVREAHSLEEAAHGTRAAVLWELRVLAGWLPPSGARLARALAAGFERENIVGLARRLAGQPAPPPFDLGTLATAWPRLDNAASLAALGSALTRTPWASPAEGLPLRDRLTLAWLRRLVSVAPATREWQVNAVVLLVLQDRLLLRRATPPAALREAAARTIGSSWETAGTLEELRAALPPSARTILGRIDSVELGWRVEAQLRRRIEDDALSWVRAPRLGPLNVLGGIAVLASDAWRLRAALASAAHGGRPDEVLDVVA</sequence>
<proteinExistence type="predicted"/>
<dbReference type="OrthoDB" id="4930678at2"/>
<dbReference type="AlphaFoldDB" id="A0A0B2AQF5"/>
<dbReference type="STRING" id="1338436.LK10_06665"/>
<dbReference type="RefSeq" id="WP_043121333.1">
    <property type="nucleotide sequence ID" value="NZ_JTDL01000082.1"/>
</dbReference>
<dbReference type="EMBL" id="JTDL01000082">
    <property type="protein sequence ID" value="KHL04219.1"/>
    <property type="molecule type" value="Genomic_DNA"/>
</dbReference>
<comment type="caution">
    <text evidence="1">The sequence shown here is derived from an EMBL/GenBank/DDBJ whole genome shotgun (WGS) entry which is preliminary data.</text>
</comment>
<keyword evidence="2" id="KW-1185">Reference proteome</keyword>
<protein>
    <recommendedName>
        <fullName evidence="3">V-type ATPase subunit</fullName>
    </recommendedName>
</protein>
<organism evidence="1 2">
    <name type="scientific">Sinomonas humi</name>
    <dbReference type="NCBI Taxonomy" id="1338436"/>
    <lineage>
        <taxon>Bacteria</taxon>
        <taxon>Bacillati</taxon>
        <taxon>Actinomycetota</taxon>
        <taxon>Actinomycetes</taxon>
        <taxon>Micrococcales</taxon>
        <taxon>Micrococcaceae</taxon>
        <taxon>Sinomonas</taxon>
    </lineage>
</organism>